<dbReference type="AlphaFoldDB" id="C1MSH6"/>
<evidence type="ECO:0000313" key="3">
    <source>
        <dbReference type="Proteomes" id="UP000001876"/>
    </source>
</evidence>
<feature type="compositionally biased region" description="Gly residues" evidence="1">
    <location>
        <begin position="280"/>
        <end position="293"/>
    </location>
</feature>
<accession>C1MSH6</accession>
<protein>
    <submittedName>
        <fullName evidence="2">Predicted protein</fullName>
    </submittedName>
</protein>
<dbReference type="RefSeq" id="XP_003058681.1">
    <property type="nucleotide sequence ID" value="XM_003058635.1"/>
</dbReference>
<dbReference type="KEGG" id="mpp:MICPUCDRAFT_40022"/>
<evidence type="ECO:0000313" key="2">
    <source>
        <dbReference type="EMBL" id="EEH57136.1"/>
    </source>
</evidence>
<name>C1MSH6_MICPC</name>
<keyword evidence="3" id="KW-1185">Reference proteome</keyword>
<feature type="compositionally biased region" description="Basic and acidic residues" evidence="1">
    <location>
        <begin position="268"/>
        <end position="277"/>
    </location>
</feature>
<dbReference type="Proteomes" id="UP000001876">
    <property type="component" value="Unassembled WGS sequence"/>
</dbReference>
<evidence type="ECO:0000256" key="1">
    <source>
        <dbReference type="SAM" id="MobiDB-lite"/>
    </source>
</evidence>
<reference evidence="2 3" key="1">
    <citation type="journal article" date="2009" name="Science">
        <title>Green evolution and dynamic adaptations revealed by genomes of the marine picoeukaryotes Micromonas.</title>
        <authorList>
            <person name="Worden A.Z."/>
            <person name="Lee J.H."/>
            <person name="Mock T."/>
            <person name="Rouze P."/>
            <person name="Simmons M.P."/>
            <person name="Aerts A.L."/>
            <person name="Allen A.E."/>
            <person name="Cuvelier M.L."/>
            <person name="Derelle E."/>
            <person name="Everett M.V."/>
            <person name="Foulon E."/>
            <person name="Grimwood J."/>
            <person name="Gundlach H."/>
            <person name="Henrissat B."/>
            <person name="Napoli C."/>
            <person name="McDonald S.M."/>
            <person name="Parker M.S."/>
            <person name="Rombauts S."/>
            <person name="Salamov A."/>
            <person name="Von Dassow P."/>
            <person name="Badger J.H."/>
            <person name="Coutinho P.M."/>
            <person name="Demir E."/>
            <person name="Dubchak I."/>
            <person name="Gentemann C."/>
            <person name="Eikrem W."/>
            <person name="Gready J.E."/>
            <person name="John U."/>
            <person name="Lanier W."/>
            <person name="Lindquist E.A."/>
            <person name="Lucas S."/>
            <person name="Mayer K.F."/>
            <person name="Moreau H."/>
            <person name="Not F."/>
            <person name="Otillar R."/>
            <person name="Panaud O."/>
            <person name="Pangilinan J."/>
            <person name="Paulsen I."/>
            <person name="Piegu B."/>
            <person name="Poliakov A."/>
            <person name="Robbens S."/>
            <person name="Schmutz J."/>
            <person name="Toulza E."/>
            <person name="Wyss T."/>
            <person name="Zelensky A."/>
            <person name="Zhou K."/>
            <person name="Armbrust E.V."/>
            <person name="Bhattacharya D."/>
            <person name="Goodenough U.W."/>
            <person name="Van de Peer Y."/>
            <person name="Grigoriev I.V."/>
        </authorList>
    </citation>
    <scope>NUCLEOTIDE SEQUENCE [LARGE SCALE GENOMIC DNA]</scope>
    <source>
        <strain evidence="2 3">CCMP1545</strain>
    </source>
</reference>
<sequence length="333" mass="34962">MAAAAAGPIEDESKYFKVDVCVGDAPLPIVTAVDGGEWVVARFDDPTTTMMKTEEQDPYGERYTQEWPATPYAVRVSNESYPGPVEAQVFVDGKLAGIQVVYKANDERGPQYKNAMWFRGFASSPQVISYGKDTITQFLFTLPRAAAARGGGDQGARPKMSAADRAALESIRVVFHDVQFTGARKEVAVPVAARRGAVVSGVNKASAKDAKASTSTATGATLQNAHAGAYTGSVYDRLEVIAERTIRYGTKSQLQLRRALPSDVEEATGERAKKTETEEGVGGGGGGGGGGAGVDVVEIDAAPTRVKPEPRALHPACVAAALAAGNDGPIELE</sequence>
<dbReference type="GeneID" id="9684494"/>
<dbReference type="OrthoDB" id="10665848at2759"/>
<dbReference type="EMBL" id="GG663739">
    <property type="protein sequence ID" value="EEH57136.1"/>
    <property type="molecule type" value="Genomic_DNA"/>
</dbReference>
<organism evidence="3">
    <name type="scientific">Micromonas pusilla (strain CCMP1545)</name>
    <name type="common">Picoplanktonic green alga</name>
    <dbReference type="NCBI Taxonomy" id="564608"/>
    <lineage>
        <taxon>Eukaryota</taxon>
        <taxon>Viridiplantae</taxon>
        <taxon>Chlorophyta</taxon>
        <taxon>Mamiellophyceae</taxon>
        <taxon>Mamiellales</taxon>
        <taxon>Mamiellaceae</taxon>
        <taxon>Micromonas</taxon>
    </lineage>
</organism>
<gene>
    <name evidence="2" type="ORF">MICPUCDRAFT_40022</name>
</gene>
<proteinExistence type="predicted"/>
<feature type="region of interest" description="Disordered" evidence="1">
    <location>
        <begin position="259"/>
        <end position="295"/>
    </location>
</feature>